<dbReference type="PROSITE" id="PS50977">
    <property type="entry name" value="HTH_TETR_2"/>
    <property type="match status" value="1"/>
</dbReference>
<dbReference type="InterPro" id="IPR011075">
    <property type="entry name" value="TetR_C"/>
</dbReference>
<evidence type="ECO:0000259" key="5">
    <source>
        <dbReference type="PROSITE" id="PS50977"/>
    </source>
</evidence>
<feature type="domain" description="HTH tetR-type" evidence="5">
    <location>
        <begin position="18"/>
        <end position="78"/>
    </location>
</feature>
<reference evidence="6 7" key="1">
    <citation type="submission" date="2023-07" db="EMBL/GenBank/DDBJ databases">
        <title>Genomic Encyclopedia of Type Strains, Phase IV (KMG-IV): sequencing the most valuable type-strain genomes for metagenomic binning, comparative biology and taxonomic classification.</title>
        <authorList>
            <person name="Goeker M."/>
        </authorList>
    </citation>
    <scope>NUCLEOTIDE SEQUENCE [LARGE SCALE GENOMIC DNA]</scope>
    <source>
        <strain evidence="6 7">DSM 14914</strain>
    </source>
</reference>
<dbReference type="SUPFAM" id="SSF46689">
    <property type="entry name" value="Homeodomain-like"/>
    <property type="match status" value="1"/>
</dbReference>
<gene>
    <name evidence="6" type="ORF">QOZ95_004751</name>
</gene>
<name>A0ABU0L5M3_9BACL</name>
<dbReference type="Gene3D" id="1.10.357.10">
    <property type="entry name" value="Tetracycline Repressor, domain 2"/>
    <property type="match status" value="1"/>
</dbReference>
<dbReference type="PANTHER" id="PTHR30055:SF148">
    <property type="entry name" value="TETR-FAMILY TRANSCRIPTIONAL REGULATOR"/>
    <property type="match status" value="1"/>
</dbReference>
<evidence type="ECO:0000256" key="4">
    <source>
        <dbReference type="PROSITE-ProRule" id="PRU00335"/>
    </source>
</evidence>
<organism evidence="6 7">
    <name type="scientific">Paenibacillus brasilensis</name>
    <dbReference type="NCBI Taxonomy" id="128574"/>
    <lineage>
        <taxon>Bacteria</taxon>
        <taxon>Bacillati</taxon>
        <taxon>Bacillota</taxon>
        <taxon>Bacilli</taxon>
        <taxon>Bacillales</taxon>
        <taxon>Paenibacillaceae</taxon>
        <taxon>Paenibacillus</taxon>
    </lineage>
</organism>
<keyword evidence="3" id="KW-0804">Transcription</keyword>
<dbReference type="RefSeq" id="WP_152381642.1">
    <property type="nucleotide sequence ID" value="NZ_CP045298.1"/>
</dbReference>
<protein>
    <submittedName>
        <fullName evidence="6">AcrR family transcriptional regulator</fullName>
    </submittedName>
</protein>
<accession>A0ABU0L5M3</accession>
<dbReference type="PANTHER" id="PTHR30055">
    <property type="entry name" value="HTH-TYPE TRANSCRIPTIONAL REGULATOR RUTR"/>
    <property type="match status" value="1"/>
</dbReference>
<feature type="DNA-binding region" description="H-T-H motif" evidence="4">
    <location>
        <begin position="41"/>
        <end position="60"/>
    </location>
</feature>
<dbReference type="InterPro" id="IPR036271">
    <property type="entry name" value="Tet_transcr_reg_TetR-rel_C_sf"/>
</dbReference>
<dbReference type="InterPro" id="IPR001647">
    <property type="entry name" value="HTH_TetR"/>
</dbReference>
<keyword evidence="7" id="KW-1185">Reference proteome</keyword>
<dbReference type="Gene3D" id="1.10.10.60">
    <property type="entry name" value="Homeodomain-like"/>
    <property type="match status" value="1"/>
</dbReference>
<dbReference type="PRINTS" id="PR00455">
    <property type="entry name" value="HTHTETR"/>
</dbReference>
<keyword evidence="1" id="KW-0805">Transcription regulation</keyword>
<sequence>MDSNQNNVSGARGRPRSNEVHRNILDTTLYLLAEVGVEKLSIEMVAQRAGVGKASIYRRWANKEALIVDALEQIKPEFNMPSQGNLNGDLYELASHFVQRMNTPLGKQMLSLLISTLAGSSQISEAFWENHSLPKTKEISSIIDRYRQNERLSEDANVDLAADLMIGFIMYQLLFKPPTEDLDSSLKQGIEMIVKGIRKPD</sequence>
<dbReference type="InterPro" id="IPR009057">
    <property type="entry name" value="Homeodomain-like_sf"/>
</dbReference>
<evidence type="ECO:0000256" key="2">
    <source>
        <dbReference type="ARBA" id="ARBA00023125"/>
    </source>
</evidence>
<dbReference type="Pfam" id="PF00440">
    <property type="entry name" value="TetR_N"/>
    <property type="match status" value="1"/>
</dbReference>
<comment type="caution">
    <text evidence="6">The sequence shown here is derived from an EMBL/GenBank/DDBJ whole genome shotgun (WGS) entry which is preliminary data.</text>
</comment>
<dbReference type="Proteomes" id="UP001242811">
    <property type="component" value="Unassembled WGS sequence"/>
</dbReference>
<evidence type="ECO:0000256" key="3">
    <source>
        <dbReference type="ARBA" id="ARBA00023163"/>
    </source>
</evidence>
<dbReference type="Pfam" id="PF16859">
    <property type="entry name" value="TetR_C_11"/>
    <property type="match status" value="1"/>
</dbReference>
<dbReference type="InterPro" id="IPR050109">
    <property type="entry name" value="HTH-type_TetR-like_transc_reg"/>
</dbReference>
<dbReference type="SUPFAM" id="SSF48498">
    <property type="entry name" value="Tetracyclin repressor-like, C-terminal domain"/>
    <property type="match status" value="1"/>
</dbReference>
<evidence type="ECO:0000256" key="1">
    <source>
        <dbReference type="ARBA" id="ARBA00023015"/>
    </source>
</evidence>
<keyword evidence="2 4" id="KW-0238">DNA-binding</keyword>
<dbReference type="PROSITE" id="PS01081">
    <property type="entry name" value="HTH_TETR_1"/>
    <property type="match status" value="1"/>
</dbReference>
<evidence type="ECO:0000313" key="6">
    <source>
        <dbReference type="EMBL" id="MDQ0496561.1"/>
    </source>
</evidence>
<evidence type="ECO:0000313" key="7">
    <source>
        <dbReference type="Proteomes" id="UP001242811"/>
    </source>
</evidence>
<proteinExistence type="predicted"/>
<dbReference type="EMBL" id="JAUSWA010000038">
    <property type="protein sequence ID" value="MDQ0496561.1"/>
    <property type="molecule type" value="Genomic_DNA"/>
</dbReference>
<dbReference type="InterPro" id="IPR023772">
    <property type="entry name" value="DNA-bd_HTH_TetR-type_CS"/>
</dbReference>